<reference evidence="2 3" key="1">
    <citation type="journal article" date="2019" name="Sci. Rep.">
        <title>A high-quality genome of Eragrostis curvula grass provides insights into Poaceae evolution and supports new strategies to enhance forage quality.</title>
        <authorList>
            <person name="Carballo J."/>
            <person name="Santos B.A.C.M."/>
            <person name="Zappacosta D."/>
            <person name="Garbus I."/>
            <person name="Selva J.P."/>
            <person name="Gallo C.A."/>
            <person name="Diaz A."/>
            <person name="Albertini E."/>
            <person name="Caccamo M."/>
            <person name="Echenique V."/>
        </authorList>
    </citation>
    <scope>NUCLEOTIDE SEQUENCE [LARGE SCALE GENOMIC DNA]</scope>
    <source>
        <strain evidence="3">cv. Victoria</strain>
        <tissue evidence="2">Leaf</tissue>
    </source>
</reference>
<proteinExistence type="predicted"/>
<dbReference type="EMBL" id="RWGY01000039">
    <property type="protein sequence ID" value="TVU12675.1"/>
    <property type="molecule type" value="Genomic_DNA"/>
</dbReference>
<name>A0A5J9TN11_9POAL</name>
<evidence type="ECO:0000313" key="2">
    <source>
        <dbReference type="EMBL" id="TVU12675.1"/>
    </source>
</evidence>
<evidence type="ECO:0000313" key="3">
    <source>
        <dbReference type="Proteomes" id="UP000324897"/>
    </source>
</evidence>
<protein>
    <submittedName>
        <fullName evidence="2">Uncharacterized protein</fullName>
    </submittedName>
</protein>
<gene>
    <name evidence="2" type="ORF">EJB05_46328</name>
</gene>
<dbReference type="Gramene" id="TVU12675">
    <property type="protein sequence ID" value="TVU12675"/>
    <property type="gene ID" value="EJB05_46328"/>
</dbReference>
<comment type="caution">
    <text evidence="2">The sequence shown here is derived from an EMBL/GenBank/DDBJ whole genome shotgun (WGS) entry which is preliminary data.</text>
</comment>
<feature type="compositionally biased region" description="Acidic residues" evidence="1">
    <location>
        <begin position="24"/>
        <end position="40"/>
    </location>
</feature>
<sequence length="97" mass="10831">MLDLLAFKSIVVYLQSIEEQVFEEGAEDPDYEDLEEEDFGEGNGRRRGRRQRGASGDFVNLEDLPARSSKMLIEARYGMNIGQGIAAGQVNLFSVTN</sequence>
<dbReference type="Proteomes" id="UP000324897">
    <property type="component" value="Chromosome 3"/>
</dbReference>
<feature type="non-terminal residue" evidence="2">
    <location>
        <position position="1"/>
    </location>
</feature>
<organism evidence="2 3">
    <name type="scientific">Eragrostis curvula</name>
    <name type="common">weeping love grass</name>
    <dbReference type="NCBI Taxonomy" id="38414"/>
    <lineage>
        <taxon>Eukaryota</taxon>
        <taxon>Viridiplantae</taxon>
        <taxon>Streptophyta</taxon>
        <taxon>Embryophyta</taxon>
        <taxon>Tracheophyta</taxon>
        <taxon>Spermatophyta</taxon>
        <taxon>Magnoliopsida</taxon>
        <taxon>Liliopsida</taxon>
        <taxon>Poales</taxon>
        <taxon>Poaceae</taxon>
        <taxon>PACMAD clade</taxon>
        <taxon>Chloridoideae</taxon>
        <taxon>Eragrostideae</taxon>
        <taxon>Eragrostidinae</taxon>
        <taxon>Eragrostis</taxon>
    </lineage>
</organism>
<dbReference type="AlphaFoldDB" id="A0A5J9TN11"/>
<evidence type="ECO:0000256" key="1">
    <source>
        <dbReference type="SAM" id="MobiDB-lite"/>
    </source>
</evidence>
<accession>A0A5J9TN11</accession>
<keyword evidence="3" id="KW-1185">Reference proteome</keyword>
<feature type="region of interest" description="Disordered" evidence="1">
    <location>
        <begin position="24"/>
        <end position="52"/>
    </location>
</feature>